<evidence type="ECO:0000313" key="1">
    <source>
        <dbReference type="EMBL" id="SMX38612.1"/>
    </source>
</evidence>
<sequence>MNASHVIKALGISGLLLSVAACEDFTGQDPSNARQEVSQDECIDLGGSSQVDPNTNELVCLVPAAGASAGGASTGAAIAAGAVLVTVFAISNSSSGTR</sequence>
<dbReference type="AlphaFoldDB" id="A0A238K947"/>
<protein>
    <submittedName>
        <fullName evidence="1">Uncharacterized protein</fullName>
    </submittedName>
</protein>
<proteinExistence type="predicted"/>
<accession>A0A238K947</accession>
<dbReference type="RefSeq" id="WP_097803968.1">
    <property type="nucleotide sequence ID" value="NZ_FXYH01000004.1"/>
</dbReference>
<reference evidence="1 2" key="1">
    <citation type="submission" date="2017-05" db="EMBL/GenBank/DDBJ databases">
        <authorList>
            <person name="Song R."/>
            <person name="Chenine A.L."/>
            <person name="Ruprecht R.M."/>
        </authorList>
    </citation>
    <scope>NUCLEOTIDE SEQUENCE [LARGE SCALE GENOMIC DNA]</scope>
    <source>
        <strain evidence="1 2">CECT 8663</strain>
    </source>
</reference>
<organism evidence="1 2">
    <name type="scientific">Pelagimonas varians</name>
    <dbReference type="NCBI Taxonomy" id="696760"/>
    <lineage>
        <taxon>Bacteria</taxon>
        <taxon>Pseudomonadati</taxon>
        <taxon>Pseudomonadota</taxon>
        <taxon>Alphaproteobacteria</taxon>
        <taxon>Rhodobacterales</taxon>
        <taxon>Roseobacteraceae</taxon>
        <taxon>Pelagimonas</taxon>
    </lineage>
</organism>
<dbReference type="Proteomes" id="UP000220836">
    <property type="component" value="Unassembled WGS sequence"/>
</dbReference>
<keyword evidence="2" id="KW-1185">Reference proteome</keyword>
<evidence type="ECO:0000313" key="2">
    <source>
        <dbReference type="Proteomes" id="UP000220836"/>
    </source>
</evidence>
<dbReference type="EMBL" id="FXYH01000004">
    <property type="protein sequence ID" value="SMX38612.1"/>
    <property type="molecule type" value="Genomic_DNA"/>
</dbReference>
<name>A0A238K947_9RHOB</name>
<gene>
    <name evidence="1" type="ORF">PEV8663_01453</name>
</gene>